<keyword evidence="5" id="KW-0521">NADP</keyword>
<accession>A0A0K8MY12</accession>
<evidence type="ECO:0000256" key="5">
    <source>
        <dbReference type="ARBA" id="ARBA00022857"/>
    </source>
</evidence>
<dbReference type="SUPFAM" id="SSF51735">
    <property type="entry name" value="NAD(P)-binding Rossmann-fold domains"/>
    <property type="match status" value="1"/>
</dbReference>
<dbReference type="Gene3D" id="3.40.50.720">
    <property type="entry name" value="NAD(P)-binding Rossmann-like Domain"/>
    <property type="match status" value="1"/>
</dbReference>
<evidence type="ECO:0000256" key="6">
    <source>
        <dbReference type="ARBA" id="ARBA00023002"/>
    </source>
</evidence>
<dbReference type="RefSeq" id="WP_201785966.1">
    <property type="nucleotide sequence ID" value="NZ_DF967973.1"/>
</dbReference>
<dbReference type="PROSITE" id="PS00061">
    <property type="entry name" value="ADH_SHORT"/>
    <property type="match status" value="1"/>
</dbReference>
<dbReference type="PANTHER" id="PTHR43086">
    <property type="entry name" value="VERY-LONG-CHAIN 3-OXOOACYL-COA REDUCTASE"/>
    <property type="match status" value="1"/>
</dbReference>
<keyword evidence="3" id="KW-0444">Lipid biosynthesis</keyword>
<comment type="similarity">
    <text evidence="2">Belongs to the short-chain dehydrogenases/reductases (SDR) family.</text>
</comment>
<dbReference type="EMBL" id="DF967973">
    <property type="protein sequence ID" value="GAP16144.1"/>
    <property type="molecule type" value="Genomic_DNA"/>
</dbReference>
<name>A0A0K8MY12_9CHLR</name>
<dbReference type="InterPro" id="IPR020904">
    <property type="entry name" value="Sc_DH/Rdtase_CS"/>
</dbReference>
<keyword evidence="4" id="KW-0276">Fatty acid metabolism</keyword>
<organism evidence="9">
    <name type="scientific">Longilinea arvoryzae</name>
    <dbReference type="NCBI Taxonomy" id="360412"/>
    <lineage>
        <taxon>Bacteria</taxon>
        <taxon>Bacillati</taxon>
        <taxon>Chloroflexota</taxon>
        <taxon>Anaerolineae</taxon>
        <taxon>Anaerolineales</taxon>
        <taxon>Anaerolineaceae</taxon>
        <taxon>Longilinea</taxon>
    </lineage>
</organism>
<comment type="pathway">
    <text evidence="1">Lipid metabolism; fatty acid biosynthesis.</text>
</comment>
<evidence type="ECO:0000256" key="3">
    <source>
        <dbReference type="ARBA" id="ARBA00022516"/>
    </source>
</evidence>
<dbReference type="Pfam" id="PF00106">
    <property type="entry name" value="adh_short"/>
    <property type="match status" value="1"/>
</dbReference>
<keyword evidence="10" id="KW-1185">Reference proteome</keyword>
<dbReference type="Proteomes" id="UP000055060">
    <property type="component" value="Unassembled WGS sequence"/>
</dbReference>
<dbReference type="PANTHER" id="PTHR43086:SF2">
    <property type="entry name" value="HYDROXYSTEROID DEHYDROGENASE-LIKE PROTEIN 1"/>
    <property type="match status" value="1"/>
</dbReference>
<reference evidence="9" key="1">
    <citation type="submission" date="2015-07" db="EMBL/GenBank/DDBJ databases">
        <title>Draft Genome Sequences of Anaerolinea thermolimosa IMO-1, Bellilinea caldifistulae GOMI-1, Leptolinea tardivitalis YMTK-2, Levilinea saccharolytica KIBI-1,Longilinea arvoryzae KOME-1, Previously Described as Members of the Anaerolineaceae (Chloroflexi).</title>
        <authorList>
            <person name="Sekiguchi Y."/>
            <person name="Ohashi A."/>
            <person name="Matsuura N."/>
            <person name="Tourlousse M.D."/>
        </authorList>
    </citation>
    <scope>NUCLEOTIDE SEQUENCE [LARGE SCALE GENOMIC DNA]</scope>
    <source>
        <strain evidence="9">KOME-1</strain>
    </source>
</reference>
<protein>
    <submittedName>
        <fullName evidence="9">Short-chain dehydrogenase of various substrate specificities</fullName>
    </submittedName>
</protein>
<keyword evidence="7" id="KW-0443">Lipid metabolism</keyword>
<evidence type="ECO:0000256" key="4">
    <source>
        <dbReference type="ARBA" id="ARBA00022832"/>
    </source>
</evidence>
<dbReference type="PRINTS" id="PR00081">
    <property type="entry name" value="GDHRDH"/>
</dbReference>
<dbReference type="GO" id="GO:0030497">
    <property type="term" value="P:fatty acid elongation"/>
    <property type="evidence" value="ECO:0007669"/>
    <property type="project" value="TreeGrafter"/>
</dbReference>
<proteinExistence type="inferred from homology"/>
<keyword evidence="8" id="KW-0275">Fatty acid biosynthesis</keyword>
<evidence type="ECO:0000313" key="10">
    <source>
        <dbReference type="Proteomes" id="UP000055060"/>
    </source>
</evidence>
<dbReference type="InterPro" id="IPR002347">
    <property type="entry name" value="SDR_fam"/>
</dbReference>
<evidence type="ECO:0000256" key="8">
    <source>
        <dbReference type="ARBA" id="ARBA00023160"/>
    </source>
</evidence>
<dbReference type="GO" id="GO:0016491">
    <property type="term" value="F:oxidoreductase activity"/>
    <property type="evidence" value="ECO:0007669"/>
    <property type="project" value="UniProtKB-KW"/>
</dbReference>
<evidence type="ECO:0000313" key="9">
    <source>
        <dbReference type="EMBL" id="GAP16144.1"/>
    </source>
</evidence>
<dbReference type="STRING" id="360412.LARV_03940"/>
<sequence length="279" mass="29801">MRTQTKFSSRHMTVAITGAAGGLGKAFAVECASRGWNLFLTDARGAALETLAGSLRSAYGVEVACLACDLSNPDERTRLFEQLKAGGLRFSMLINVAGVDFEGPFYERSDEQIRTIIRLNIEGTLAMTHGMLAFRDPLSAFRIINVASLAAFYPMPVKATYAASKRFLLDFSLALREEIRSQNASVTVLCPAGMPTNEECIRAIEAQGLAGLLTTLDVGRVANQTIDGALAGRAVVIPGAFNRALQALGSLAPAGLVASLIGSRWLAVRHKREVEANPA</sequence>
<evidence type="ECO:0000256" key="1">
    <source>
        <dbReference type="ARBA" id="ARBA00005194"/>
    </source>
</evidence>
<evidence type="ECO:0000256" key="7">
    <source>
        <dbReference type="ARBA" id="ARBA00023098"/>
    </source>
</evidence>
<dbReference type="AlphaFoldDB" id="A0A0K8MY12"/>
<gene>
    <name evidence="9" type="ORF">LARV_03940</name>
</gene>
<dbReference type="InterPro" id="IPR036291">
    <property type="entry name" value="NAD(P)-bd_dom_sf"/>
</dbReference>
<evidence type="ECO:0000256" key="2">
    <source>
        <dbReference type="ARBA" id="ARBA00006484"/>
    </source>
</evidence>
<keyword evidence="6" id="KW-0560">Oxidoreductase</keyword>